<proteinExistence type="inferred from homology"/>
<feature type="transmembrane region" description="Helical" evidence="6">
    <location>
        <begin position="74"/>
        <end position="98"/>
    </location>
</feature>
<feature type="transmembrane region" description="Helical" evidence="6">
    <location>
        <begin position="231"/>
        <end position="251"/>
    </location>
</feature>
<evidence type="ECO:0000256" key="6">
    <source>
        <dbReference type="SAM" id="Phobius"/>
    </source>
</evidence>
<dbReference type="GO" id="GO:0016020">
    <property type="term" value="C:membrane"/>
    <property type="evidence" value="ECO:0007669"/>
    <property type="project" value="UniProtKB-SubCell"/>
</dbReference>
<feature type="transmembrane region" description="Helical" evidence="6">
    <location>
        <begin position="12"/>
        <end position="36"/>
    </location>
</feature>
<dbReference type="PANTHER" id="PTHR22945:SF21">
    <property type="entry name" value="SERPENTINE RECEPTOR, CLASS D (DELTA)-RELATED"/>
    <property type="match status" value="1"/>
</dbReference>
<evidence type="ECO:0000313" key="8">
    <source>
        <dbReference type="EMBL" id="CAI5452745.1"/>
    </source>
</evidence>
<dbReference type="AlphaFoldDB" id="A0A9P1IX65"/>
<dbReference type="Gene3D" id="1.20.1070.10">
    <property type="entry name" value="Rhodopsin 7-helix transmembrane proteins"/>
    <property type="match status" value="1"/>
</dbReference>
<evidence type="ECO:0000256" key="2">
    <source>
        <dbReference type="ARBA" id="ARBA00009166"/>
    </source>
</evidence>
<evidence type="ECO:0000256" key="4">
    <source>
        <dbReference type="ARBA" id="ARBA00022989"/>
    </source>
</evidence>
<feature type="transmembrane region" description="Helical" evidence="6">
    <location>
        <begin position="133"/>
        <end position="153"/>
    </location>
</feature>
<keyword evidence="3 6" id="KW-0812">Transmembrane</keyword>
<sequence length="333" mass="38096">MFEFLKSHMENIFQAIHAFESSVGCFVNALLIYVVLTKSPKQIQGYGLLIINFAVTDFLICVLNYMLMQRLIICGFAVIYISMGPCSKISTQLCFTIYVTKLHLYTHSIWLLLISFLYRYYVMIRSELSKYKIQFIIFLFYLPSLLSMGNIFISDGSEKEAREVLTECHPDYNITNRAVTGNISYLDVGAIYVVIHIVGMSIPIAIMIWIMRRKIIAKLGSNASSERSKRLQLQLLKALTFQSCIPIFYVLGSSGFAVQQFNIINNAAPQYIMYCVFILVPVLNPFSSFIFITPYRKYVISLFDRKSYKISVTQTTTQLNSSAINQSQSLSKH</sequence>
<gene>
    <name evidence="8" type="ORF">CAMP_LOCUS15382</name>
</gene>
<comment type="caution">
    <text evidence="8">The sequence shown here is derived from an EMBL/GenBank/DDBJ whole genome shotgun (WGS) entry which is preliminary data.</text>
</comment>
<comment type="similarity">
    <text evidence="2">Belongs to the nematode receptor-like protein srd family.</text>
</comment>
<feature type="transmembrane region" description="Helical" evidence="6">
    <location>
        <begin position="271"/>
        <end position="292"/>
    </location>
</feature>
<feature type="transmembrane region" description="Helical" evidence="6">
    <location>
        <begin position="190"/>
        <end position="210"/>
    </location>
</feature>
<keyword evidence="4 6" id="KW-1133">Transmembrane helix</keyword>
<keyword evidence="9" id="KW-1185">Reference proteome</keyword>
<evidence type="ECO:0000259" key="7">
    <source>
        <dbReference type="PROSITE" id="PS50262"/>
    </source>
</evidence>
<dbReference type="Proteomes" id="UP001152747">
    <property type="component" value="Unassembled WGS sequence"/>
</dbReference>
<reference evidence="8" key="1">
    <citation type="submission" date="2022-11" db="EMBL/GenBank/DDBJ databases">
        <authorList>
            <person name="Kikuchi T."/>
        </authorList>
    </citation>
    <scope>NUCLEOTIDE SEQUENCE</scope>
    <source>
        <strain evidence="8">PS1010</strain>
    </source>
</reference>
<dbReference type="PROSITE" id="PS50262">
    <property type="entry name" value="G_PROTEIN_RECEP_F1_2"/>
    <property type="match status" value="1"/>
</dbReference>
<feature type="transmembrane region" description="Helical" evidence="6">
    <location>
        <begin position="104"/>
        <end position="121"/>
    </location>
</feature>
<protein>
    <recommendedName>
        <fullName evidence="7">G-protein coupled receptors family 1 profile domain-containing protein</fullName>
    </recommendedName>
</protein>
<dbReference type="InterPro" id="IPR019421">
    <property type="entry name" value="7TM_GPCR_serpentine_rcpt_Srd"/>
</dbReference>
<dbReference type="InterPro" id="IPR017452">
    <property type="entry name" value="GPCR_Rhodpsn_7TM"/>
</dbReference>
<evidence type="ECO:0000313" key="9">
    <source>
        <dbReference type="Proteomes" id="UP001152747"/>
    </source>
</evidence>
<name>A0A9P1IX65_9PELO</name>
<dbReference type="InterPro" id="IPR050920">
    <property type="entry name" value="Nematode_rcpt-like_delta"/>
</dbReference>
<feature type="transmembrane region" description="Helical" evidence="6">
    <location>
        <begin position="48"/>
        <end position="67"/>
    </location>
</feature>
<organism evidence="8 9">
    <name type="scientific">Caenorhabditis angaria</name>
    <dbReference type="NCBI Taxonomy" id="860376"/>
    <lineage>
        <taxon>Eukaryota</taxon>
        <taxon>Metazoa</taxon>
        <taxon>Ecdysozoa</taxon>
        <taxon>Nematoda</taxon>
        <taxon>Chromadorea</taxon>
        <taxon>Rhabditida</taxon>
        <taxon>Rhabditina</taxon>
        <taxon>Rhabditomorpha</taxon>
        <taxon>Rhabditoidea</taxon>
        <taxon>Rhabditidae</taxon>
        <taxon>Peloderinae</taxon>
        <taxon>Caenorhabditis</taxon>
    </lineage>
</organism>
<dbReference type="Pfam" id="PF10317">
    <property type="entry name" value="7TM_GPCR_Srd"/>
    <property type="match status" value="1"/>
</dbReference>
<feature type="domain" description="G-protein coupled receptors family 1 profile" evidence="7">
    <location>
        <begin position="27"/>
        <end position="291"/>
    </location>
</feature>
<evidence type="ECO:0000256" key="5">
    <source>
        <dbReference type="ARBA" id="ARBA00023136"/>
    </source>
</evidence>
<evidence type="ECO:0000256" key="1">
    <source>
        <dbReference type="ARBA" id="ARBA00004141"/>
    </source>
</evidence>
<dbReference type="PANTHER" id="PTHR22945">
    <property type="entry name" value="SERPENTINE RECEPTOR, CLASS D DELTA"/>
    <property type="match status" value="1"/>
</dbReference>
<accession>A0A9P1IX65</accession>
<evidence type="ECO:0000256" key="3">
    <source>
        <dbReference type="ARBA" id="ARBA00022692"/>
    </source>
</evidence>
<dbReference type="OrthoDB" id="5821732at2759"/>
<comment type="subcellular location">
    <subcellularLocation>
        <location evidence="1">Membrane</location>
        <topology evidence="1">Multi-pass membrane protein</topology>
    </subcellularLocation>
</comment>
<dbReference type="EMBL" id="CANHGI010000005">
    <property type="protein sequence ID" value="CAI5452745.1"/>
    <property type="molecule type" value="Genomic_DNA"/>
</dbReference>
<keyword evidence="5 6" id="KW-0472">Membrane</keyword>
<dbReference type="SUPFAM" id="SSF81321">
    <property type="entry name" value="Family A G protein-coupled receptor-like"/>
    <property type="match status" value="1"/>
</dbReference>